<comment type="caution">
    <text evidence="2">The sequence shown here is derived from an EMBL/GenBank/DDBJ whole genome shotgun (WGS) entry which is preliminary data.</text>
</comment>
<dbReference type="Gene3D" id="3.40.50.300">
    <property type="entry name" value="P-loop containing nucleotide triphosphate hydrolases"/>
    <property type="match status" value="1"/>
</dbReference>
<protein>
    <recommendedName>
        <fullName evidence="1">ORC1/DEAH AAA+ ATPase domain-containing protein</fullName>
    </recommendedName>
</protein>
<evidence type="ECO:0000313" key="3">
    <source>
        <dbReference type="Proteomes" id="UP000051861"/>
    </source>
</evidence>
<proteinExistence type="predicted"/>
<dbReference type="AlphaFoldDB" id="A0A0S7Y5B1"/>
<dbReference type="SUPFAM" id="SSF52540">
    <property type="entry name" value="P-loop containing nucleoside triphosphate hydrolases"/>
    <property type="match status" value="1"/>
</dbReference>
<name>A0A0S7Y5B1_UNCSA</name>
<gene>
    <name evidence="2" type="ORF">AMJ44_03770</name>
</gene>
<dbReference type="PANTHER" id="PTHR35894">
    <property type="entry name" value="GENERAL SECRETION PATHWAY PROTEIN A-RELATED"/>
    <property type="match status" value="1"/>
</dbReference>
<dbReference type="Pfam" id="PF13401">
    <property type="entry name" value="AAA_22"/>
    <property type="match status" value="1"/>
</dbReference>
<feature type="domain" description="ORC1/DEAH AAA+ ATPase" evidence="1">
    <location>
        <begin position="41"/>
        <end position="172"/>
    </location>
</feature>
<reference evidence="2 3" key="1">
    <citation type="journal article" date="2015" name="Microbiome">
        <title>Genomic resolution of linkages in carbon, nitrogen, and sulfur cycling among widespread estuary sediment bacteria.</title>
        <authorList>
            <person name="Baker B.J."/>
            <person name="Lazar C.S."/>
            <person name="Teske A.P."/>
            <person name="Dick G.J."/>
        </authorList>
    </citation>
    <scope>NUCLEOTIDE SEQUENCE [LARGE SCALE GENOMIC DNA]</scope>
    <source>
        <strain evidence="2">DG_54_3</strain>
    </source>
</reference>
<dbReference type="GO" id="GO:0016887">
    <property type="term" value="F:ATP hydrolysis activity"/>
    <property type="evidence" value="ECO:0007669"/>
    <property type="project" value="InterPro"/>
</dbReference>
<dbReference type="PANTHER" id="PTHR35894:SF1">
    <property type="entry name" value="PHOSPHORIBULOKINASE _ URIDINE KINASE FAMILY"/>
    <property type="match status" value="1"/>
</dbReference>
<evidence type="ECO:0000313" key="2">
    <source>
        <dbReference type="EMBL" id="KPJ69449.1"/>
    </source>
</evidence>
<evidence type="ECO:0000259" key="1">
    <source>
        <dbReference type="Pfam" id="PF13401"/>
    </source>
</evidence>
<dbReference type="InterPro" id="IPR049945">
    <property type="entry name" value="AAA_22"/>
</dbReference>
<sequence length="267" mass="30696">MYEKFWGLKEKPFENTPDPRFIYFSHEHLEAISRLTYAVEERKGAALLTGDYGCGKTVMSRLLFERLPSDKHEIGLVTNPMLSPIALLREICFQLGIKNTAGANKSQLLSNLNEHLYENLNNNQETVVIIDEAQTIKNPLAFEELRLLLNFQLNQRFLMTLILIGQPELRETIDKLRQLKQRLAVRYHLNPLNKKETGKYIIHRLEIGGLKRKIFTDNNVSLIWEGSGGIPRMINTICDMCLLVGYNKRLNKINDSIVKDVVSDLEG</sequence>
<organism evidence="2 3">
    <name type="scientific">candidate division WOR-1 bacterium DG_54_3</name>
    <dbReference type="NCBI Taxonomy" id="1703775"/>
    <lineage>
        <taxon>Bacteria</taxon>
        <taxon>Bacillati</taxon>
        <taxon>Saganbacteria</taxon>
    </lineage>
</organism>
<dbReference type="Proteomes" id="UP000051861">
    <property type="component" value="Unassembled WGS sequence"/>
</dbReference>
<accession>A0A0S7Y5B1</accession>
<dbReference type="EMBL" id="LIZX01000024">
    <property type="protein sequence ID" value="KPJ69449.1"/>
    <property type="molecule type" value="Genomic_DNA"/>
</dbReference>
<dbReference type="InterPro" id="IPR052026">
    <property type="entry name" value="ExeA_AAA_ATPase_DNA-bind"/>
</dbReference>
<dbReference type="InterPro" id="IPR027417">
    <property type="entry name" value="P-loop_NTPase"/>
</dbReference>